<dbReference type="RefSeq" id="WP_183608247.1">
    <property type="nucleotide sequence ID" value="NZ_JACHAZ010000001.1"/>
</dbReference>
<proteinExistence type="predicted"/>
<organism evidence="1 2">
    <name type="scientific">Rhizobium leguminosarum</name>
    <dbReference type="NCBI Taxonomy" id="384"/>
    <lineage>
        <taxon>Bacteria</taxon>
        <taxon>Pseudomonadati</taxon>
        <taxon>Pseudomonadota</taxon>
        <taxon>Alphaproteobacteria</taxon>
        <taxon>Hyphomicrobiales</taxon>
        <taxon>Rhizobiaceae</taxon>
        <taxon>Rhizobium/Agrobacterium group</taxon>
        <taxon>Rhizobium</taxon>
    </lineage>
</organism>
<accession>A0AAE2MLJ3</accession>
<gene>
    <name evidence="1" type="ORF">GGE16_003486</name>
</gene>
<dbReference type="Proteomes" id="UP000538507">
    <property type="component" value="Unassembled WGS sequence"/>
</dbReference>
<reference evidence="1 2" key="1">
    <citation type="submission" date="2020-08" db="EMBL/GenBank/DDBJ databases">
        <title>Genomic Encyclopedia of Type Strains, Phase IV (KMG-V): Genome sequencing to study the core and pangenomes of soil and plant-associated prokaryotes.</title>
        <authorList>
            <person name="Whitman W."/>
        </authorList>
    </citation>
    <scope>NUCLEOTIDE SEQUENCE [LARGE SCALE GENOMIC DNA]</scope>
    <source>
        <strain evidence="1 2">SEMIA 415</strain>
    </source>
</reference>
<protein>
    <submittedName>
        <fullName evidence="1">Uncharacterized protein</fullName>
    </submittedName>
</protein>
<evidence type="ECO:0000313" key="1">
    <source>
        <dbReference type="EMBL" id="MBB4291427.1"/>
    </source>
</evidence>
<dbReference type="AlphaFoldDB" id="A0AAE2MLJ3"/>
<dbReference type="EMBL" id="JACIGO010000003">
    <property type="protein sequence ID" value="MBB4291427.1"/>
    <property type="molecule type" value="Genomic_DNA"/>
</dbReference>
<evidence type="ECO:0000313" key="2">
    <source>
        <dbReference type="Proteomes" id="UP000538507"/>
    </source>
</evidence>
<name>A0AAE2MLJ3_RHILE</name>
<sequence length="170" mass="18652">MAEDISNPRYEILGSPVYQDKWSVVEASTGVPEIVEGVPLDCLSINEAEELAKLMNSREMRSRRYRTKASDDRHHLTPQIGAILLPTNAAKPNRSNDVPFCKQEVPMVKRSTKTGTGTAHDLPWSKIAAGVAASTLASGLVRRLPLGRILVAAAPLIIATLEKNEKRRRS</sequence>
<comment type="caution">
    <text evidence="1">The sequence shown here is derived from an EMBL/GenBank/DDBJ whole genome shotgun (WGS) entry which is preliminary data.</text>
</comment>